<name>A0A8J3ZKH7_9ACTN</name>
<keyword evidence="1" id="KW-0732">Signal</keyword>
<dbReference type="AlphaFoldDB" id="A0A8J3ZKH7"/>
<keyword evidence="3" id="KW-1185">Reference proteome</keyword>
<evidence type="ECO:0008006" key="4">
    <source>
        <dbReference type="Google" id="ProtNLM"/>
    </source>
</evidence>
<proteinExistence type="predicted"/>
<reference evidence="2" key="1">
    <citation type="submission" date="2021-01" db="EMBL/GenBank/DDBJ databases">
        <title>Whole genome shotgun sequence of Virgisporangium aurantiacum NBRC 16421.</title>
        <authorList>
            <person name="Komaki H."/>
            <person name="Tamura T."/>
        </authorList>
    </citation>
    <scope>NUCLEOTIDE SEQUENCE</scope>
    <source>
        <strain evidence="2">NBRC 16421</strain>
    </source>
</reference>
<organism evidence="2 3">
    <name type="scientific">Virgisporangium aurantiacum</name>
    <dbReference type="NCBI Taxonomy" id="175570"/>
    <lineage>
        <taxon>Bacteria</taxon>
        <taxon>Bacillati</taxon>
        <taxon>Actinomycetota</taxon>
        <taxon>Actinomycetes</taxon>
        <taxon>Micromonosporales</taxon>
        <taxon>Micromonosporaceae</taxon>
        <taxon>Virgisporangium</taxon>
    </lineage>
</organism>
<evidence type="ECO:0000313" key="2">
    <source>
        <dbReference type="EMBL" id="GIJ64627.1"/>
    </source>
</evidence>
<feature type="signal peptide" evidence="1">
    <location>
        <begin position="1"/>
        <end position="32"/>
    </location>
</feature>
<dbReference type="RefSeq" id="WP_204013720.1">
    <property type="nucleotide sequence ID" value="NZ_BOPG01000123.1"/>
</dbReference>
<feature type="chain" id="PRO_5035292961" description="Alpha-amylase" evidence="1">
    <location>
        <begin position="33"/>
        <end position="666"/>
    </location>
</feature>
<evidence type="ECO:0000256" key="1">
    <source>
        <dbReference type="SAM" id="SignalP"/>
    </source>
</evidence>
<comment type="caution">
    <text evidence="2">The sequence shown here is derived from an EMBL/GenBank/DDBJ whole genome shotgun (WGS) entry which is preliminary data.</text>
</comment>
<dbReference type="EMBL" id="BOPG01000123">
    <property type="protein sequence ID" value="GIJ64627.1"/>
    <property type="molecule type" value="Genomic_DNA"/>
</dbReference>
<sequence length="666" mass="68172">MLLLIGGSRRRTAAAALIAILTALGTATPAAAADTGTVAGTYTTATGAPIVSALVRAYNADPLYPVTTAATDEAGHYSLSVPAGSYRLEFTHQDHATQWAPGKLGPFSGGVYTVTGDAVTTVDEVAVPVGRITGTITDPAGAPADSAAVRAYAEDGGYTGYATTSGGRYTLTLPVGRYRIGVAPDQEYFLEQYVPGKTTRSDGTLFTVADGAALTVDERLLLPGTVRGQVSQADGSPLAGASVQVWPVDTVGGAYTTADSAGRFSVKVLPGEYRIVFTNSDYSRMQYFVGSKTQETAARYTVAAGATLDLADKFLPTSSLRVTAKDAVTGAAIADFCANADSRSECSGGSGQLVLTDVATGPTTVSVTDSTGGHFQGEVTVQAPPTGTLDVAVTLRPAAVVETVVRDAATGAPVPSTCLAVVSVTSVNLGPDVFSACSDSTGKIRMGYLEPGPKSLFVRPEVGSGYGAQWVGPNGGTGNQLLARVVNAVAGQTVTVPAIRLDRAGTITGRVFTAPGVPAKRGVVSPLSWHPGSGTTDLAADIGADGRYTIDQLGPYQWPLLFTDFDKALQWSGNVGNRHLAQRIAVTAGGTTTYDMTLAGEATITGTAPDDTGWVIATNAVTGDIMGMASVTNGRYTMPVVGPQLMKVAGIPVAVPRKGTKTVNIP</sequence>
<dbReference type="SUPFAM" id="SSF49464">
    <property type="entry name" value="Carboxypeptidase regulatory domain-like"/>
    <property type="match status" value="2"/>
</dbReference>
<evidence type="ECO:0000313" key="3">
    <source>
        <dbReference type="Proteomes" id="UP000612585"/>
    </source>
</evidence>
<accession>A0A8J3ZKH7</accession>
<gene>
    <name evidence="2" type="ORF">Vau01_121430</name>
</gene>
<dbReference type="SUPFAM" id="SSF49452">
    <property type="entry name" value="Starch-binding domain-like"/>
    <property type="match status" value="1"/>
</dbReference>
<dbReference type="Pfam" id="PF13620">
    <property type="entry name" value="CarboxypepD_reg"/>
    <property type="match status" value="3"/>
</dbReference>
<dbReference type="InterPro" id="IPR013784">
    <property type="entry name" value="Carb-bd-like_fold"/>
</dbReference>
<dbReference type="Gene3D" id="2.60.40.1120">
    <property type="entry name" value="Carboxypeptidase-like, regulatory domain"/>
    <property type="match status" value="3"/>
</dbReference>
<dbReference type="Proteomes" id="UP000612585">
    <property type="component" value="Unassembled WGS sequence"/>
</dbReference>
<dbReference type="GO" id="GO:0030246">
    <property type="term" value="F:carbohydrate binding"/>
    <property type="evidence" value="ECO:0007669"/>
    <property type="project" value="InterPro"/>
</dbReference>
<dbReference type="InterPro" id="IPR008969">
    <property type="entry name" value="CarboxyPept-like_regulatory"/>
</dbReference>
<protein>
    <recommendedName>
        <fullName evidence="4">Alpha-amylase</fullName>
    </recommendedName>
</protein>